<keyword evidence="3" id="KW-1185">Reference proteome</keyword>
<dbReference type="InterPro" id="IPR024046">
    <property type="entry name" value="Flagellar_assmbl_FliW_dom_sf"/>
</dbReference>
<reference evidence="2 3" key="1">
    <citation type="submission" date="2020-02" db="EMBL/GenBank/DDBJ databases">
        <title>Genome analysis of Thermosulfuriphilus ammonigenes ST65T, an anaerobic thermophilic chemolithoautotrophic bacterium isolated from a deep-sea hydrothermal vent.</title>
        <authorList>
            <person name="Slobodkina G."/>
            <person name="Allioux M."/>
            <person name="Merkel A."/>
            <person name="Alain K."/>
            <person name="Jebbar M."/>
            <person name="Slobodkin A."/>
        </authorList>
    </citation>
    <scope>NUCLEOTIDE SEQUENCE [LARGE SCALE GENOMIC DNA]</scope>
    <source>
        <strain evidence="2 3">ST65</strain>
    </source>
</reference>
<accession>A0A6G7PYS3</accession>
<name>A0A6G7PYS3_9BACT</name>
<keyword evidence="2" id="KW-0966">Cell projection</keyword>
<gene>
    <name evidence="1" type="primary">fliW</name>
    <name evidence="2" type="ORF">G4V39_10460</name>
</gene>
<keyword evidence="2" id="KW-0282">Flagellum</keyword>
<dbReference type="Gene3D" id="2.30.290.10">
    <property type="entry name" value="BH3618-like"/>
    <property type="match status" value="1"/>
</dbReference>
<sequence>MIIKTTRFGEIEIDENKIIFFPRGILGFPDQRRFVLLPHREDSPFCWLQAVDDPDLTFVVVNPFVINPDYKPEFKDEVLGGLEIEEGDVIDLLSIVTVPRENPQAMTANLLGPIVINVSKRLAKQVVLDPHKYPLKYPLLSGKRDRDEGSEAVG</sequence>
<keyword evidence="1" id="KW-0810">Translation regulation</keyword>
<dbReference type="GO" id="GO:0005737">
    <property type="term" value="C:cytoplasm"/>
    <property type="evidence" value="ECO:0007669"/>
    <property type="project" value="UniProtKB-SubCell"/>
</dbReference>
<dbReference type="PANTHER" id="PTHR39190">
    <property type="entry name" value="FLAGELLAR ASSEMBLY FACTOR FLIW"/>
    <property type="match status" value="1"/>
</dbReference>
<keyword evidence="2" id="KW-0969">Cilium</keyword>
<dbReference type="InterPro" id="IPR003775">
    <property type="entry name" value="Flagellar_assembly_factor_FliW"/>
</dbReference>
<keyword evidence="1" id="KW-1005">Bacterial flagellum biogenesis</keyword>
<evidence type="ECO:0000313" key="3">
    <source>
        <dbReference type="Proteomes" id="UP000502179"/>
    </source>
</evidence>
<proteinExistence type="inferred from homology"/>
<comment type="similarity">
    <text evidence="1">Belongs to the FliW family.</text>
</comment>
<dbReference type="GO" id="GO:0006417">
    <property type="term" value="P:regulation of translation"/>
    <property type="evidence" value="ECO:0007669"/>
    <property type="project" value="UniProtKB-KW"/>
</dbReference>
<dbReference type="EMBL" id="CP048877">
    <property type="protein sequence ID" value="QIJ72671.1"/>
    <property type="molecule type" value="Genomic_DNA"/>
</dbReference>
<protein>
    <recommendedName>
        <fullName evidence="1">Flagellar assembly factor FliW</fullName>
    </recommendedName>
</protein>
<keyword evidence="1" id="KW-0143">Chaperone</keyword>
<dbReference type="GO" id="GO:0044780">
    <property type="term" value="P:bacterial-type flagellum assembly"/>
    <property type="evidence" value="ECO:0007669"/>
    <property type="project" value="UniProtKB-UniRule"/>
</dbReference>
<evidence type="ECO:0000256" key="1">
    <source>
        <dbReference type="HAMAP-Rule" id="MF_01185"/>
    </source>
</evidence>
<organism evidence="2 3">
    <name type="scientific">Thermosulfuriphilus ammonigenes</name>
    <dbReference type="NCBI Taxonomy" id="1936021"/>
    <lineage>
        <taxon>Bacteria</taxon>
        <taxon>Pseudomonadati</taxon>
        <taxon>Thermodesulfobacteriota</taxon>
        <taxon>Thermodesulfobacteria</taxon>
        <taxon>Thermodesulfobacteriales</taxon>
        <taxon>Thermodesulfobacteriaceae</taxon>
        <taxon>Thermosulfuriphilus</taxon>
    </lineage>
</organism>
<dbReference type="NCBIfam" id="NF009793">
    <property type="entry name" value="PRK13285.1-1"/>
    <property type="match status" value="1"/>
</dbReference>
<dbReference type="KEGG" id="tav:G4V39_10460"/>
<dbReference type="AlphaFoldDB" id="A0A6G7PYS3"/>
<evidence type="ECO:0000313" key="2">
    <source>
        <dbReference type="EMBL" id="QIJ72671.1"/>
    </source>
</evidence>
<dbReference type="SUPFAM" id="SSF141457">
    <property type="entry name" value="BH3618-like"/>
    <property type="match status" value="1"/>
</dbReference>
<comment type="subunit">
    <text evidence="1">Interacts with translational regulator CsrA and flagellin(s).</text>
</comment>
<keyword evidence="1" id="KW-0963">Cytoplasm</keyword>
<comment type="function">
    <text evidence="1">Acts as an anti-CsrA protein, binds CsrA and prevents it from repressing translation of its target genes, one of which is flagellin. Binds to flagellin and participates in the assembly of the flagellum.</text>
</comment>
<dbReference type="Pfam" id="PF02623">
    <property type="entry name" value="FliW"/>
    <property type="match status" value="1"/>
</dbReference>
<dbReference type="PANTHER" id="PTHR39190:SF1">
    <property type="entry name" value="FLAGELLAR ASSEMBLY FACTOR FLIW"/>
    <property type="match status" value="1"/>
</dbReference>
<dbReference type="Proteomes" id="UP000502179">
    <property type="component" value="Chromosome"/>
</dbReference>
<dbReference type="RefSeq" id="WP_166032887.1">
    <property type="nucleotide sequence ID" value="NZ_CP048877.1"/>
</dbReference>
<comment type="subcellular location">
    <subcellularLocation>
        <location evidence="1">Cytoplasm</location>
    </subcellularLocation>
</comment>
<dbReference type="HAMAP" id="MF_01185">
    <property type="entry name" value="FliW"/>
    <property type="match status" value="1"/>
</dbReference>